<keyword evidence="5" id="KW-0238">DNA-binding</keyword>
<dbReference type="GO" id="GO:0016787">
    <property type="term" value="F:hydrolase activity"/>
    <property type="evidence" value="ECO:0007669"/>
    <property type="project" value="UniProtKB-KW"/>
</dbReference>
<dbReference type="PANTHER" id="PTHR30349:SF41">
    <property type="entry name" value="INTEGRASE_RECOMBINASE PROTEIN MJ0367-RELATED"/>
    <property type="match status" value="1"/>
</dbReference>
<dbReference type="GO" id="GO:0003677">
    <property type="term" value="F:DNA binding"/>
    <property type="evidence" value="ECO:0007669"/>
    <property type="project" value="UniProtKB-KW"/>
</dbReference>
<dbReference type="InterPro" id="IPR002104">
    <property type="entry name" value="Integrase_catalytic"/>
</dbReference>
<dbReference type="CDD" id="cd01185">
    <property type="entry name" value="INTN1_C_like"/>
    <property type="match status" value="1"/>
</dbReference>
<dbReference type="InterPro" id="IPR050090">
    <property type="entry name" value="Tyrosine_recombinase_XerCD"/>
</dbReference>
<keyword evidence="4" id="KW-0378">Hydrolase</keyword>
<keyword evidence="3" id="KW-0808">Transferase</keyword>
<evidence type="ECO:0000256" key="3">
    <source>
        <dbReference type="ARBA" id="ARBA00022679"/>
    </source>
</evidence>
<dbReference type="InterPro" id="IPR011010">
    <property type="entry name" value="DNA_brk_join_enz"/>
</dbReference>
<keyword evidence="7" id="KW-0229">DNA integration</keyword>
<dbReference type="Gene3D" id="1.10.443.10">
    <property type="entry name" value="Intergrase catalytic core"/>
    <property type="match status" value="1"/>
</dbReference>
<dbReference type="GO" id="GO:0016740">
    <property type="term" value="F:transferase activity"/>
    <property type="evidence" value="ECO:0007669"/>
    <property type="project" value="UniProtKB-KW"/>
</dbReference>
<dbReference type="InterPro" id="IPR013762">
    <property type="entry name" value="Integrase-like_cat_sf"/>
</dbReference>
<evidence type="ECO:0000313" key="9">
    <source>
        <dbReference type="EMBL" id="DAD81636.1"/>
    </source>
</evidence>
<feature type="domain" description="Tyr recombinase" evidence="8">
    <location>
        <begin position="91"/>
        <end position="274"/>
    </location>
</feature>
<dbReference type="GO" id="GO:0075713">
    <property type="term" value="P:establishment of integrated proviral latency"/>
    <property type="evidence" value="ECO:0007669"/>
    <property type="project" value="UniProtKB-KW"/>
</dbReference>
<dbReference type="EMBL" id="BK014906">
    <property type="protein sequence ID" value="DAD81636.1"/>
    <property type="molecule type" value="Genomic_DNA"/>
</dbReference>
<keyword evidence="7" id="KW-1179">Viral genome integration</keyword>
<name>A0A8S5MHF2_9CAUD</name>
<evidence type="ECO:0000256" key="6">
    <source>
        <dbReference type="ARBA" id="ARBA00023172"/>
    </source>
</evidence>
<evidence type="ECO:0000256" key="4">
    <source>
        <dbReference type="ARBA" id="ARBA00022801"/>
    </source>
</evidence>
<protein>
    <recommendedName>
        <fullName evidence="2">Integrase</fullName>
    </recommendedName>
</protein>
<evidence type="ECO:0000256" key="1">
    <source>
        <dbReference type="ARBA" id="ARBA00008857"/>
    </source>
</evidence>
<evidence type="ECO:0000256" key="2">
    <source>
        <dbReference type="ARBA" id="ARBA00016082"/>
    </source>
</evidence>
<evidence type="ECO:0000256" key="5">
    <source>
        <dbReference type="ARBA" id="ARBA00023125"/>
    </source>
</evidence>
<evidence type="ECO:0000256" key="7">
    <source>
        <dbReference type="ARBA" id="ARBA00023195"/>
    </source>
</evidence>
<dbReference type="SUPFAM" id="SSF56349">
    <property type="entry name" value="DNA breaking-rejoining enzymes"/>
    <property type="match status" value="1"/>
</dbReference>
<dbReference type="PROSITE" id="PS51898">
    <property type="entry name" value="TYR_RECOMBINASE"/>
    <property type="match status" value="1"/>
</dbReference>
<evidence type="ECO:0000259" key="8">
    <source>
        <dbReference type="PROSITE" id="PS51898"/>
    </source>
</evidence>
<dbReference type="PANTHER" id="PTHR30349">
    <property type="entry name" value="PHAGE INTEGRASE-RELATED"/>
    <property type="match status" value="1"/>
</dbReference>
<accession>A0A8S5MHF2</accession>
<organism evidence="9">
    <name type="scientific">Myoviridae sp. ct9Ns12</name>
    <dbReference type="NCBI Taxonomy" id="2826626"/>
    <lineage>
        <taxon>Viruses</taxon>
        <taxon>Duplodnaviria</taxon>
        <taxon>Heunggongvirae</taxon>
        <taxon>Uroviricota</taxon>
        <taxon>Caudoviricetes</taxon>
    </lineage>
</organism>
<proteinExistence type="inferred from homology"/>
<dbReference type="Pfam" id="PF00589">
    <property type="entry name" value="Phage_integrase"/>
    <property type="match status" value="1"/>
</dbReference>
<dbReference type="GO" id="GO:0015074">
    <property type="term" value="P:DNA integration"/>
    <property type="evidence" value="ECO:0007669"/>
    <property type="project" value="InterPro"/>
</dbReference>
<comment type="similarity">
    <text evidence="1">Belongs to the 'phage' integrase family.</text>
</comment>
<keyword evidence="6" id="KW-0233">DNA recombination</keyword>
<keyword evidence="7" id="KW-1160">Virus entry into host cell</keyword>
<reference evidence="9" key="1">
    <citation type="journal article" date="2021" name="Proc. Natl. Acad. Sci. U.S.A.">
        <title>A Catalog of Tens of Thousands of Viruses from Human Metagenomes Reveals Hidden Associations with Chronic Diseases.</title>
        <authorList>
            <person name="Tisza M.J."/>
            <person name="Buck C.B."/>
        </authorList>
    </citation>
    <scope>NUCLEOTIDE SEQUENCE</scope>
    <source>
        <strain evidence="9">Ct9Ns12</strain>
    </source>
</reference>
<sequence>METLKDVFLKKYPQYGKVLRVYEEVNETECTFESITKPRLYNFVQALNDRLATNSAKTYCAMFKSVLNLYSDMYSFPKGFEAILTLKKDATQSTWLTDEEIKKLLSYDPVNDTERIVKNCFLLGCLTGARHSDYVCFTEDNIIDGRLVYISQKTKTKAEIPAAPAVLRILEENKRYDISQRKLSDVTFNDTIRSICRKCGINQRIKLYQAGEYATGEKWEFISSHSARKSCATNLYLRGADLYSISRMLGHSSVTMTETYICCGLRELSDKIMSYFNGFK</sequence>
<dbReference type="GO" id="GO:0006310">
    <property type="term" value="P:DNA recombination"/>
    <property type="evidence" value="ECO:0007669"/>
    <property type="project" value="UniProtKB-KW"/>
</dbReference>
<dbReference type="GO" id="GO:0044826">
    <property type="term" value="P:viral genome integration into host DNA"/>
    <property type="evidence" value="ECO:0007669"/>
    <property type="project" value="UniProtKB-KW"/>
</dbReference>